<comment type="caution">
    <text evidence="1">The sequence shown here is derived from an EMBL/GenBank/DDBJ whole genome shotgun (WGS) entry which is preliminary data.</text>
</comment>
<keyword evidence="2" id="KW-1185">Reference proteome</keyword>
<accession>A0ABV6V5U9</accession>
<evidence type="ECO:0000313" key="2">
    <source>
        <dbReference type="Proteomes" id="UP001592582"/>
    </source>
</evidence>
<name>A0ABV6V5U9_9ACTN</name>
<proteinExistence type="predicted"/>
<gene>
    <name evidence="1" type="ORF">ACEZDG_06850</name>
</gene>
<sequence>MKKAMRQAAGTAVLGVALAAAAVTPAAADGLGGALANGLPAGATPISAAPSSGLPTGDLAGLAAGPVADTQQVLGSQTGSVHAVTGTAQGLVDSATPKVRSVPAGSTRALPGGLSGGLPVVGQLGQGNSLPVLGQADGLSQVTSGLPVHAAPLG</sequence>
<protein>
    <submittedName>
        <fullName evidence="1">Uncharacterized protein</fullName>
    </submittedName>
</protein>
<evidence type="ECO:0000313" key="1">
    <source>
        <dbReference type="EMBL" id="MFC1408997.1"/>
    </source>
</evidence>
<reference evidence="1 2" key="1">
    <citation type="submission" date="2024-09" db="EMBL/GenBank/DDBJ databases">
        <authorList>
            <person name="Lee S.D."/>
        </authorList>
    </citation>
    <scope>NUCLEOTIDE SEQUENCE [LARGE SCALE GENOMIC DNA]</scope>
    <source>
        <strain evidence="1 2">N1-1</strain>
    </source>
</reference>
<organism evidence="1 2">
    <name type="scientific">Streptacidiphilus alkalitolerans</name>
    <dbReference type="NCBI Taxonomy" id="3342712"/>
    <lineage>
        <taxon>Bacteria</taxon>
        <taxon>Bacillati</taxon>
        <taxon>Actinomycetota</taxon>
        <taxon>Actinomycetes</taxon>
        <taxon>Kitasatosporales</taxon>
        <taxon>Streptomycetaceae</taxon>
        <taxon>Streptacidiphilus</taxon>
    </lineage>
</organism>
<dbReference type="EMBL" id="JBHEZX010000003">
    <property type="protein sequence ID" value="MFC1408997.1"/>
    <property type="molecule type" value="Genomic_DNA"/>
</dbReference>
<dbReference type="Proteomes" id="UP001592582">
    <property type="component" value="Unassembled WGS sequence"/>
</dbReference>